<keyword evidence="4" id="KW-1185">Reference proteome</keyword>
<dbReference type="Proteomes" id="UP000619788">
    <property type="component" value="Unassembled WGS sequence"/>
</dbReference>
<dbReference type="EMBL" id="BOOJ01000022">
    <property type="protein sequence ID" value="GIH91784.1"/>
    <property type="molecule type" value="Genomic_DNA"/>
</dbReference>
<reference evidence="3 4" key="1">
    <citation type="submission" date="2021-01" db="EMBL/GenBank/DDBJ databases">
        <title>Whole genome shotgun sequence of Planobispora siamensis NBRC 107568.</title>
        <authorList>
            <person name="Komaki H."/>
            <person name="Tamura T."/>
        </authorList>
    </citation>
    <scope>NUCLEOTIDE SEQUENCE [LARGE SCALE GENOMIC DNA]</scope>
    <source>
        <strain evidence="3 4">NBRC 107568</strain>
    </source>
</reference>
<gene>
    <name evidence="3" type="ORF">Psi01_24140</name>
</gene>
<evidence type="ECO:0000313" key="4">
    <source>
        <dbReference type="Proteomes" id="UP000619788"/>
    </source>
</evidence>
<dbReference type="AlphaFoldDB" id="A0A8J3SED5"/>
<evidence type="ECO:0000256" key="1">
    <source>
        <dbReference type="SAM" id="Phobius"/>
    </source>
</evidence>
<name>A0A8J3SED5_9ACTN</name>
<feature type="transmembrane region" description="Helical" evidence="1">
    <location>
        <begin position="34"/>
        <end position="58"/>
    </location>
</feature>
<evidence type="ECO:0000313" key="3">
    <source>
        <dbReference type="EMBL" id="GIH91784.1"/>
    </source>
</evidence>
<proteinExistence type="predicted"/>
<keyword evidence="1" id="KW-1133">Transmembrane helix</keyword>
<keyword evidence="1" id="KW-0472">Membrane</keyword>
<sequence>MSLVGRIAGVCGFLVLLSLLILVTVLLISGFEVAPVVTVLGLVGIIPLMGALGVRCLLQSVRPWIRLTDGAVIVRNPLSTHRILLTQIASISARDDGIAIETDSGRTVSAWAVQKSNLAMWLGWHTRADRVVDRLREAVVTTRGTADMTPET</sequence>
<feature type="domain" description="Low molecular weight protein antigen 6 PH" evidence="2">
    <location>
        <begin position="62"/>
        <end position="116"/>
    </location>
</feature>
<protein>
    <recommendedName>
        <fullName evidence="2">Low molecular weight protein antigen 6 PH domain-containing protein</fullName>
    </recommendedName>
</protein>
<keyword evidence="1" id="KW-0812">Transmembrane</keyword>
<accession>A0A8J3SED5</accession>
<feature type="transmembrane region" description="Helical" evidence="1">
    <location>
        <begin position="7"/>
        <end position="28"/>
    </location>
</feature>
<comment type="caution">
    <text evidence="3">The sequence shown here is derived from an EMBL/GenBank/DDBJ whole genome shotgun (WGS) entry which is preliminary data.</text>
</comment>
<evidence type="ECO:0000259" key="2">
    <source>
        <dbReference type="Pfam" id="PF10756"/>
    </source>
</evidence>
<dbReference type="InterPro" id="IPR019692">
    <property type="entry name" value="CFP-6_PH"/>
</dbReference>
<dbReference type="Pfam" id="PF10756">
    <property type="entry name" value="bPH_6"/>
    <property type="match status" value="1"/>
</dbReference>
<organism evidence="3 4">
    <name type="scientific">Planobispora siamensis</name>
    <dbReference type="NCBI Taxonomy" id="936338"/>
    <lineage>
        <taxon>Bacteria</taxon>
        <taxon>Bacillati</taxon>
        <taxon>Actinomycetota</taxon>
        <taxon>Actinomycetes</taxon>
        <taxon>Streptosporangiales</taxon>
        <taxon>Streptosporangiaceae</taxon>
        <taxon>Planobispora</taxon>
    </lineage>
</organism>